<feature type="transmembrane region" description="Helical" evidence="1">
    <location>
        <begin position="6"/>
        <end position="28"/>
    </location>
</feature>
<dbReference type="EMBL" id="CP007806">
    <property type="protein sequence ID" value="AIG25851.1"/>
    <property type="molecule type" value="Genomic_DNA"/>
</dbReference>
<dbReference type="RefSeq" id="WP_003338078.1">
    <property type="nucleotide sequence ID" value="NZ_CP007806.1"/>
</dbReference>
<organism evidence="2 3">
    <name type="scientific">Brevibacillus laterosporus LMG 15441</name>
    <dbReference type="NCBI Taxonomy" id="1042163"/>
    <lineage>
        <taxon>Bacteria</taxon>
        <taxon>Bacillati</taxon>
        <taxon>Bacillota</taxon>
        <taxon>Bacilli</taxon>
        <taxon>Bacillales</taxon>
        <taxon>Paenibacillaceae</taxon>
        <taxon>Brevibacillus</taxon>
    </lineage>
</organism>
<sequence>MNGLFSWFIVGWTIVLVGLFAIGGYFMFRKFLKSMPKQDGKSELDWQDHFIDQTSHMWDDDSLQLLNELVSPVPELFRPVARRTIAAKIGQLALDEKAEHMTTELIIRGYIIATPKRDHKFLIAHLKEKEIDFTPFQKYLQA</sequence>
<dbReference type="HOGENOM" id="CLU_129136_0_0_9"/>
<keyword evidence="1" id="KW-1133">Transmembrane helix</keyword>
<gene>
    <name evidence="2" type="ORF">BRLA_c015230</name>
</gene>
<keyword evidence="1" id="KW-0472">Membrane</keyword>
<dbReference type="KEGG" id="blr:BRLA_c015230"/>
<evidence type="ECO:0008006" key="4">
    <source>
        <dbReference type="Google" id="ProtNLM"/>
    </source>
</evidence>
<dbReference type="eggNOG" id="ENOG502ZPID">
    <property type="taxonomic scope" value="Bacteria"/>
</dbReference>
<dbReference type="AlphaFoldDB" id="A0A075R327"/>
<dbReference type="Proteomes" id="UP000005850">
    <property type="component" value="Chromosome"/>
</dbReference>
<name>A0A075R327_BRELA</name>
<evidence type="ECO:0000256" key="1">
    <source>
        <dbReference type="SAM" id="Phobius"/>
    </source>
</evidence>
<keyword evidence="1" id="KW-0812">Transmembrane</keyword>
<reference evidence="2 3" key="1">
    <citation type="journal article" date="2011" name="J. Bacteriol.">
        <title>Genome sequence of Brevibacillus laterosporus LMG 15441, a pathogen of invertebrates.</title>
        <authorList>
            <person name="Djukic M."/>
            <person name="Poehlein A."/>
            <person name="Thurmer A."/>
            <person name="Daniel R."/>
        </authorList>
    </citation>
    <scope>NUCLEOTIDE SEQUENCE [LARGE SCALE GENOMIC DNA]</scope>
    <source>
        <strain evidence="2 3">LMG 15441</strain>
    </source>
</reference>
<proteinExistence type="predicted"/>
<keyword evidence="3" id="KW-1185">Reference proteome</keyword>
<dbReference type="InterPro" id="IPR020203">
    <property type="entry name" value="YneK"/>
</dbReference>
<accession>A0A075R327</accession>
<dbReference type="STRING" id="1042163.BRLA_c015230"/>
<evidence type="ECO:0000313" key="2">
    <source>
        <dbReference type="EMBL" id="AIG25851.1"/>
    </source>
</evidence>
<dbReference type="Pfam" id="PF11084">
    <property type="entry name" value="DUF2621"/>
    <property type="match status" value="1"/>
</dbReference>
<protein>
    <recommendedName>
        <fullName evidence="4">DUF2621 domain-containing protein</fullName>
    </recommendedName>
</protein>
<evidence type="ECO:0000313" key="3">
    <source>
        <dbReference type="Proteomes" id="UP000005850"/>
    </source>
</evidence>